<dbReference type="InterPro" id="IPR015815">
    <property type="entry name" value="HIBADH-related"/>
</dbReference>
<sequence length="287" mass="31128">MKRIGFIGIGVMGKGMARNLMKAGYELTVYTRTKEKAAELIREGAQWRDTIAECVREQEAVITMVGYPKDVEEVYFSEGGIIANAAKGTYLIDMTTTSPKLSVRINREAVRRGLKALDAPVSGGDVGAADGTLSIMAGGTREDFEACEELFRAMGKTIHYEGTAGSGQHTKMANQIALGGALAGVCEALAYGKAAGLDLQVMLDSISQGAAGSWQMSNIAPKILSDDFQPGFFMKHYIKDMKIAVEEGKDRAVSMPVLEEILNMYEQLSQKGMEDLGTQALIHYYEK</sequence>
<proteinExistence type="inferred from homology"/>
<dbReference type="STRING" id="1122155.SAMN02745158_04384"/>
<dbReference type="Gene3D" id="3.40.50.720">
    <property type="entry name" value="NAD(P)-binding Rossmann-like Domain"/>
    <property type="match status" value="1"/>
</dbReference>
<dbReference type="GO" id="GO:0016491">
    <property type="term" value="F:oxidoreductase activity"/>
    <property type="evidence" value="ECO:0007669"/>
    <property type="project" value="UniProtKB-KW"/>
</dbReference>
<evidence type="ECO:0000313" key="8">
    <source>
        <dbReference type="Proteomes" id="UP000184245"/>
    </source>
</evidence>
<evidence type="ECO:0000256" key="3">
    <source>
        <dbReference type="ARBA" id="ARBA00023027"/>
    </source>
</evidence>
<dbReference type="PIRSF" id="PIRSF000103">
    <property type="entry name" value="HIBADH"/>
    <property type="match status" value="1"/>
</dbReference>
<evidence type="ECO:0000313" key="7">
    <source>
        <dbReference type="EMBL" id="SHF60985.1"/>
    </source>
</evidence>
<dbReference type="SUPFAM" id="SSF51735">
    <property type="entry name" value="NAD(P)-binding Rossmann-fold domains"/>
    <property type="match status" value="1"/>
</dbReference>
<gene>
    <name evidence="7" type="ORF">SAMN02745158_04384</name>
</gene>
<keyword evidence="3" id="KW-0520">NAD</keyword>
<dbReference type="PANTHER" id="PTHR43060">
    <property type="entry name" value="3-HYDROXYISOBUTYRATE DEHYDROGENASE-LIKE 1, MITOCHONDRIAL-RELATED"/>
    <property type="match status" value="1"/>
</dbReference>
<feature type="domain" description="6-phosphogluconate dehydrogenase NADP-binding" evidence="5">
    <location>
        <begin position="3"/>
        <end position="160"/>
    </location>
</feature>
<dbReference type="Proteomes" id="UP000184245">
    <property type="component" value="Unassembled WGS sequence"/>
</dbReference>
<evidence type="ECO:0000259" key="6">
    <source>
        <dbReference type="Pfam" id="PF14833"/>
    </source>
</evidence>
<dbReference type="OrthoDB" id="9786703at2"/>
<dbReference type="GO" id="GO:0050661">
    <property type="term" value="F:NADP binding"/>
    <property type="evidence" value="ECO:0007669"/>
    <property type="project" value="InterPro"/>
</dbReference>
<comment type="similarity">
    <text evidence="1">Belongs to the HIBADH-related family.</text>
</comment>
<dbReference type="GO" id="GO:0051287">
    <property type="term" value="F:NAD binding"/>
    <property type="evidence" value="ECO:0007669"/>
    <property type="project" value="InterPro"/>
</dbReference>
<feature type="domain" description="3-hydroxyisobutyrate dehydrogenase-like NAD-binding" evidence="6">
    <location>
        <begin position="165"/>
        <end position="285"/>
    </location>
</feature>
<evidence type="ECO:0000256" key="2">
    <source>
        <dbReference type="ARBA" id="ARBA00023002"/>
    </source>
</evidence>
<evidence type="ECO:0000256" key="1">
    <source>
        <dbReference type="ARBA" id="ARBA00009080"/>
    </source>
</evidence>
<dbReference type="Gene3D" id="1.10.1040.10">
    <property type="entry name" value="N-(1-d-carboxylethyl)-l-norvaline Dehydrogenase, domain 2"/>
    <property type="match status" value="1"/>
</dbReference>
<organism evidence="7 8">
    <name type="scientific">Lactonifactor longoviformis DSM 17459</name>
    <dbReference type="NCBI Taxonomy" id="1122155"/>
    <lineage>
        <taxon>Bacteria</taxon>
        <taxon>Bacillati</taxon>
        <taxon>Bacillota</taxon>
        <taxon>Clostridia</taxon>
        <taxon>Eubacteriales</taxon>
        <taxon>Clostridiaceae</taxon>
        <taxon>Lactonifactor</taxon>
    </lineage>
</organism>
<protein>
    <submittedName>
        <fullName evidence="7">2-hydroxy-3-oxopropionate reductase</fullName>
    </submittedName>
</protein>
<feature type="active site" evidence="4">
    <location>
        <position position="171"/>
    </location>
</feature>
<dbReference type="EMBL" id="FQVI01000052">
    <property type="protein sequence ID" value="SHF60985.1"/>
    <property type="molecule type" value="Genomic_DNA"/>
</dbReference>
<dbReference type="InterPro" id="IPR013328">
    <property type="entry name" value="6PGD_dom2"/>
</dbReference>
<dbReference type="Pfam" id="PF14833">
    <property type="entry name" value="NAD_binding_11"/>
    <property type="match status" value="1"/>
</dbReference>
<dbReference type="InterPro" id="IPR008927">
    <property type="entry name" value="6-PGluconate_DH-like_C_sf"/>
</dbReference>
<evidence type="ECO:0000259" key="5">
    <source>
        <dbReference type="Pfam" id="PF03446"/>
    </source>
</evidence>
<accession>A0A1M5D2A5</accession>
<name>A0A1M5D2A5_9CLOT</name>
<keyword evidence="2" id="KW-0560">Oxidoreductase</keyword>
<dbReference type="AlphaFoldDB" id="A0A1M5D2A5"/>
<dbReference type="InterPro" id="IPR029154">
    <property type="entry name" value="HIBADH-like_NADP-bd"/>
</dbReference>
<dbReference type="RefSeq" id="WP_072854876.1">
    <property type="nucleotide sequence ID" value="NZ_FQVI01000052.1"/>
</dbReference>
<dbReference type="SUPFAM" id="SSF48179">
    <property type="entry name" value="6-phosphogluconate dehydrogenase C-terminal domain-like"/>
    <property type="match status" value="1"/>
</dbReference>
<dbReference type="Pfam" id="PF03446">
    <property type="entry name" value="NAD_binding_2"/>
    <property type="match status" value="1"/>
</dbReference>
<evidence type="ECO:0000256" key="4">
    <source>
        <dbReference type="PIRSR" id="PIRSR000103-1"/>
    </source>
</evidence>
<reference evidence="7 8" key="1">
    <citation type="submission" date="2016-11" db="EMBL/GenBank/DDBJ databases">
        <authorList>
            <person name="Jaros S."/>
            <person name="Januszkiewicz K."/>
            <person name="Wedrychowicz H."/>
        </authorList>
    </citation>
    <scope>NUCLEOTIDE SEQUENCE [LARGE SCALE GENOMIC DNA]</scope>
    <source>
        <strain evidence="7 8">DSM 17459</strain>
    </source>
</reference>
<keyword evidence="8" id="KW-1185">Reference proteome</keyword>
<dbReference type="InterPro" id="IPR036291">
    <property type="entry name" value="NAD(P)-bd_dom_sf"/>
</dbReference>
<dbReference type="PANTHER" id="PTHR43060:SF15">
    <property type="entry name" value="3-HYDROXYISOBUTYRATE DEHYDROGENASE-LIKE 1, MITOCHONDRIAL-RELATED"/>
    <property type="match status" value="1"/>
</dbReference>
<dbReference type="InterPro" id="IPR006115">
    <property type="entry name" value="6PGDH_NADP-bd"/>
</dbReference>